<dbReference type="EMBL" id="CBLN010004185">
    <property type="protein sequence ID" value="CDI70210.1"/>
    <property type="molecule type" value="Genomic_DNA"/>
</dbReference>
<evidence type="ECO:0000313" key="3">
    <source>
        <dbReference type="WBParaSite" id="EgrG_002068900"/>
    </source>
</evidence>
<dbReference type="Proteomes" id="UP000492820">
    <property type="component" value="Unassembled WGS sequence"/>
</dbReference>
<accession>U6FQS5</accession>
<name>U6FQS5_ECHGR</name>
<evidence type="ECO:0000313" key="2">
    <source>
        <dbReference type="Proteomes" id="UP000492820"/>
    </source>
</evidence>
<dbReference type="AlphaFoldDB" id="U6FQS5"/>
<dbReference type="WBParaSite" id="EgrG_002068900">
    <property type="protein sequence ID" value="EgrG_002068900"/>
    <property type="gene ID" value="EgrG_002068900"/>
</dbReference>
<dbReference type="Gene3D" id="3.40.50.150">
    <property type="entry name" value="Vaccinia Virus protein VP39"/>
    <property type="match status" value="1"/>
</dbReference>
<sequence length="79" mass="8768">MIRARRSLDRRVLLDFGCSKGILSILDAKAGAAYVYTPDGVASLCQLPRQIIAENLFSCTTGKPCFHFYFRGQSKGMHV</sequence>
<evidence type="ECO:0000313" key="1">
    <source>
        <dbReference type="EMBL" id="CDI70210.1"/>
    </source>
</evidence>
<dbReference type="SUPFAM" id="SSF53335">
    <property type="entry name" value="S-adenosyl-L-methionine-dependent methyltransferases"/>
    <property type="match status" value="1"/>
</dbReference>
<dbReference type="OrthoDB" id="7848332at2759"/>
<gene>
    <name evidence="1" type="ORF">EgrG_002068900</name>
</gene>
<reference evidence="3" key="2">
    <citation type="submission" date="2020-10" db="UniProtKB">
        <authorList>
            <consortium name="WormBaseParasite"/>
        </authorList>
    </citation>
    <scope>IDENTIFICATION</scope>
</reference>
<proteinExistence type="predicted"/>
<dbReference type="InterPro" id="IPR029063">
    <property type="entry name" value="SAM-dependent_MTases_sf"/>
</dbReference>
<protein>
    <submittedName>
        <fullName evidence="3">Methyltransferase</fullName>
    </submittedName>
</protein>
<organism evidence="1">
    <name type="scientific">Echinococcus granulosus</name>
    <name type="common">Hydatid tapeworm</name>
    <dbReference type="NCBI Taxonomy" id="6210"/>
    <lineage>
        <taxon>Eukaryota</taxon>
        <taxon>Metazoa</taxon>
        <taxon>Spiralia</taxon>
        <taxon>Lophotrochozoa</taxon>
        <taxon>Platyhelminthes</taxon>
        <taxon>Cestoda</taxon>
        <taxon>Eucestoda</taxon>
        <taxon>Cyclophyllidea</taxon>
        <taxon>Taeniidae</taxon>
        <taxon>Echinococcus</taxon>
        <taxon>Echinococcus granulosus group</taxon>
    </lineage>
</organism>
<reference evidence="1 2" key="1">
    <citation type="journal article" date="2013" name="Nature">
        <title>The genomes of four tapeworm species reveal adaptations to parasitism.</title>
        <authorList>
            <person name="Tsai I.J."/>
            <person name="Zarowiecki M."/>
            <person name="Holroyd N."/>
            <person name="Garciarrubio A."/>
            <person name="Sanchez-Flores A."/>
            <person name="Brooks K.L."/>
            <person name="Tracey A."/>
            <person name="Bobes R.J."/>
            <person name="Fragoso G."/>
            <person name="Sciutto E."/>
            <person name="Aslett M."/>
            <person name="Beasley H."/>
            <person name="Bennett H.M."/>
            <person name="Cai J."/>
            <person name="Camicia F."/>
            <person name="Clark R."/>
            <person name="Cucher M."/>
            <person name="De Silva N."/>
            <person name="Day T.A."/>
            <person name="Deplazes P."/>
            <person name="Estrada K."/>
            <person name="Fernandez C."/>
            <person name="Holland P.W."/>
            <person name="Hou J."/>
            <person name="Hu S."/>
            <person name="Huckvale T."/>
            <person name="Hung S.S."/>
            <person name="Kamenetzky L."/>
            <person name="Keane J.A."/>
            <person name="Kiss F."/>
            <person name="Koziol U."/>
            <person name="Lambert O."/>
            <person name="Liu K."/>
            <person name="Luo X."/>
            <person name="Luo Y."/>
            <person name="Macchiaroli N."/>
            <person name="Nichol S."/>
            <person name="Paps J."/>
            <person name="Parkinson J."/>
            <person name="Pouchkina-Stantcheva N."/>
            <person name="Riddiford N."/>
            <person name="Rosenzvit M."/>
            <person name="Salinas G."/>
            <person name="Wasmuth J.D."/>
            <person name="Zamanian M."/>
            <person name="Zheng Y."/>
            <person name="Cai X."/>
            <person name="Soberon X."/>
            <person name="Olson P.D."/>
            <person name="Laclette J.P."/>
            <person name="Brehm K."/>
            <person name="Berriman M."/>
            <person name="Garciarrubio A."/>
            <person name="Bobes R.J."/>
            <person name="Fragoso G."/>
            <person name="Sanchez-Flores A."/>
            <person name="Estrada K."/>
            <person name="Cevallos M.A."/>
            <person name="Morett E."/>
            <person name="Gonzalez V."/>
            <person name="Portillo T."/>
            <person name="Ochoa-Leyva A."/>
            <person name="Jose M.V."/>
            <person name="Sciutto E."/>
            <person name="Landa A."/>
            <person name="Jimenez L."/>
            <person name="Valdes V."/>
            <person name="Carrero J.C."/>
            <person name="Larralde C."/>
            <person name="Morales-Montor J."/>
            <person name="Limon-Lason J."/>
            <person name="Soberon X."/>
            <person name="Laclette J.P."/>
        </authorList>
    </citation>
    <scope>NUCLEOTIDE SEQUENCE [LARGE SCALE GENOMIC DNA]</scope>
</reference>